<organism evidence="1 2">
    <name type="scientific">Rickettsia bellii (strain RML369-C)</name>
    <dbReference type="NCBI Taxonomy" id="336407"/>
    <lineage>
        <taxon>Bacteria</taxon>
        <taxon>Pseudomonadati</taxon>
        <taxon>Pseudomonadota</taxon>
        <taxon>Alphaproteobacteria</taxon>
        <taxon>Rickettsiales</taxon>
        <taxon>Rickettsiaceae</taxon>
        <taxon>Rickettsieae</taxon>
        <taxon>Rickettsia</taxon>
        <taxon>belli group</taxon>
    </lineage>
</organism>
<dbReference type="EMBL" id="CP000087">
    <property type="protein sequence ID" value="ABE04599.1"/>
    <property type="molecule type" value="Genomic_DNA"/>
</dbReference>
<dbReference type="PANTHER" id="PTHR41317:SF1">
    <property type="entry name" value="PD-(D_E)XK NUCLEASE FAMILY TRANSPOSASE"/>
    <property type="match status" value="1"/>
</dbReference>
<dbReference type="InterPro" id="IPR010106">
    <property type="entry name" value="RpnA"/>
</dbReference>
<accession>Q1RJ65</accession>
<proteinExistence type="predicted"/>
<reference evidence="1 2" key="1">
    <citation type="journal article" date="2006" name="PLoS Genet.">
        <title>Genome sequence of Rickettsia bellii illuminates the role of amoebae in gene exchanges between intracellular pathogens.</title>
        <authorList>
            <person name="Ogata H."/>
            <person name="La Scola B."/>
            <person name="Audic S."/>
            <person name="Renesto P."/>
            <person name="Blanc G."/>
            <person name="Robert C."/>
            <person name="Fournier P.-E."/>
            <person name="Claverie J.-M."/>
            <person name="Raoult D."/>
        </authorList>
    </citation>
    <scope>NUCLEOTIDE SEQUENCE [LARGE SCALE GENOMIC DNA]</scope>
    <source>
        <strain evidence="1 2">RML369-C</strain>
    </source>
</reference>
<evidence type="ECO:0000313" key="1">
    <source>
        <dbReference type="EMBL" id="ABE04599.1"/>
    </source>
</evidence>
<dbReference type="eggNOG" id="COG5464">
    <property type="taxonomic scope" value="Bacteria"/>
</dbReference>
<dbReference type="Pfam" id="PF12784">
    <property type="entry name" value="PDDEXK_2"/>
    <property type="match status" value="1"/>
</dbReference>
<name>Q1RJ65_RICBR</name>
<dbReference type="Proteomes" id="UP000001951">
    <property type="component" value="Chromosome"/>
</dbReference>
<dbReference type="HOGENOM" id="CLU_057504_4_1_5"/>
<dbReference type="NCBIfam" id="TIGR01784">
    <property type="entry name" value="T_den_put_tspse"/>
    <property type="match status" value="1"/>
</dbReference>
<protein>
    <submittedName>
        <fullName evidence="1">Uncharacterized protein</fullName>
    </submittedName>
</protein>
<dbReference type="PANTHER" id="PTHR41317">
    <property type="entry name" value="PD-(D_E)XK NUCLEASE FAMILY TRANSPOSASE"/>
    <property type="match status" value="1"/>
</dbReference>
<dbReference type="KEGG" id="rbe:RBE_0518"/>
<sequence length="128" mass="14745">MYKVNPRVDLAFKKIFGVEENKDLLISLINSIVSEKDQIVEVTLLNPYNPKNFAADKLSILDVKAKSEAGKMFNIEIQVTDEADYDKRALYYWSKLYAEQLKAGDDYSKLNKTIGIHILNFTRYCKLS</sequence>
<dbReference type="AlphaFoldDB" id="Q1RJ65"/>
<evidence type="ECO:0000313" key="2">
    <source>
        <dbReference type="Proteomes" id="UP000001951"/>
    </source>
</evidence>
<dbReference type="RefSeq" id="WP_011477190.1">
    <property type="nucleotide sequence ID" value="NC_007940.1"/>
</dbReference>
<gene>
    <name evidence="1" type="ordered locus">RBE_0518</name>
</gene>